<dbReference type="InterPro" id="IPR011701">
    <property type="entry name" value="MFS"/>
</dbReference>
<feature type="transmembrane region" description="Helical" evidence="7">
    <location>
        <begin position="228"/>
        <end position="247"/>
    </location>
</feature>
<name>A0ABW5FEP4_9BACL</name>
<dbReference type="Pfam" id="PF07690">
    <property type="entry name" value="MFS_1"/>
    <property type="match status" value="1"/>
</dbReference>
<evidence type="ECO:0000256" key="4">
    <source>
        <dbReference type="ARBA" id="ARBA00022692"/>
    </source>
</evidence>
<feature type="transmembrane region" description="Helical" evidence="7">
    <location>
        <begin position="101"/>
        <end position="121"/>
    </location>
</feature>
<evidence type="ECO:0000256" key="5">
    <source>
        <dbReference type="ARBA" id="ARBA00022989"/>
    </source>
</evidence>
<dbReference type="Gene3D" id="1.20.1250.20">
    <property type="entry name" value="MFS general substrate transporter like domains"/>
    <property type="match status" value="1"/>
</dbReference>
<sequence>MGIGMRRALSFTAIVLGFFMALLDTTIINIALPEMTRQFGGSVSQVSWVMNGYNLAFAVFILTASRLADQFGRKKVFLIGVGLFTLSSLLAGLSTSLGMLILFRVIQGLAGAIIVPVTIPLSTTTFPKEMHGLIIGIWGAVSGVAAASGPALGGILTQKLSWEWIFFVNVPLGLLSIGLTAMFIQESRDDSAGRSIDYGGMLGITGGMFCITYALIKVQDYGWSSRPFLGLTAAGLLFLVFFFLTQYKGKEPMLPLSLLKIRAFNSTSVSMIVLGAALMNISLLTSFYLTRVMGVSELKAGLVLSTMALGSIASSAVSGPLSAKYGSSLFAAAGMVMIGAATYSMSGLEADSTLGAVMLRLAVTGFGVGLSMAPVMSSAIRVVPEDKVGIASGVTNMAKALGSVLGVAIIVTVLQHNTTQELGAANSAGTEAGAVAIRQQQAAVDAFSQTYKFAGYLLLPGIGAALFSDERRQRRSSSVHVQ</sequence>
<evidence type="ECO:0000256" key="3">
    <source>
        <dbReference type="ARBA" id="ARBA00022475"/>
    </source>
</evidence>
<accession>A0ABW5FEP4</accession>
<proteinExistence type="predicted"/>
<organism evidence="9 10">
    <name type="scientific">Paenibacillus rhizoplanae</name>
    <dbReference type="NCBI Taxonomy" id="1917181"/>
    <lineage>
        <taxon>Bacteria</taxon>
        <taxon>Bacillati</taxon>
        <taxon>Bacillota</taxon>
        <taxon>Bacilli</taxon>
        <taxon>Bacillales</taxon>
        <taxon>Paenibacillaceae</taxon>
        <taxon>Paenibacillus</taxon>
    </lineage>
</organism>
<evidence type="ECO:0000256" key="2">
    <source>
        <dbReference type="ARBA" id="ARBA00022448"/>
    </source>
</evidence>
<dbReference type="InterPro" id="IPR005829">
    <property type="entry name" value="Sugar_transporter_CS"/>
</dbReference>
<dbReference type="CDD" id="cd17321">
    <property type="entry name" value="MFS_MMR_MDR_like"/>
    <property type="match status" value="1"/>
</dbReference>
<feature type="transmembrane region" description="Helical" evidence="7">
    <location>
        <begin position="133"/>
        <end position="152"/>
    </location>
</feature>
<feature type="transmembrane region" description="Helical" evidence="7">
    <location>
        <begin position="164"/>
        <end position="184"/>
    </location>
</feature>
<feature type="transmembrane region" description="Helical" evidence="7">
    <location>
        <begin position="388"/>
        <end position="414"/>
    </location>
</feature>
<evidence type="ECO:0000256" key="6">
    <source>
        <dbReference type="ARBA" id="ARBA00023136"/>
    </source>
</evidence>
<dbReference type="PROSITE" id="PS50850">
    <property type="entry name" value="MFS"/>
    <property type="match status" value="1"/>
</dbReference>
<keyword evidence="2" id="KW-0813">Transport</keyword>
<evidence type="ECO:0000313" key="9">
    <source>
        <dbReference type="EMBL" id="MFD2413484.1"/>
    </source>
</evidence>
<feature type="transmembrane region" description="Helical" evidence="7">
    <location>
        <begin position="268"/>
        <end position="289"/>
    </location>
</feature>
<feature type="transmembrane region" description="Helical" evidence="7">
    <location>
        <begin position="301"/>
        <end position="321"/>
    </location>
</feature>
<dbReference type="PANTHER" id="PTHR42718:SF46">
    <property type="entry name" value="BLR6921 PROTEIN"/>
    <property type="match status" value="1"/>
</dbReference>
<protein>
    <submittedName>
        <fullName evidence="9">MFS transporter</fullName>
    </submittedName>
</protein>
<feature type="transmembrane region" description="Helical" evidence="7">
    <location>
        <begin position="328"/>
        <end position="345"/>
    </location>
</feature>
<dbReference type="RefSeq" id="WP_379313470.1">
    <property type="nucleotide sequence ID" value="NZ_JBHUKY010000068.1"/>
</dbReference>
<dbReference type="NCBIfam" id="TIGR00711">
    <property type="entry name" value="efflux_EmrB"/>
    <property type="match status" value="1"/>
</dbReference>
<keyword evidence="3" id="KW-1003">Cell membrane</keyword>
<evidence type="ECO:0000256" key="1">
    <source>
        <dbReference type="ARBA" id="ARBA00004651"/>
    </source>
</evidence>
<dbReference type="InterPro" id="IPR036259">
    <property type="entry name" value="MFS_trans_sf"/>
</dbReference>
<keyword evidence="5 7" id="KW-1133">Transmembrane helix</keyword>
<dbReference type="SUPFAM" id="SSF103473">
    <property type="entry name" value="MFS general substrate transporter"/>
    <property type="match status" value="1"/>
</dbReference>
<dbReference type="InterPro" id="IPR020846">
    <property type="entry name" value="MFS_dom"/>
</dbReference>
<feature type="transmembrane region" description="Helical" evidence="7">
    <location>
        <begin position="76"/>
        <end position="95"/>
    </location>
</feature>
<evidence type="ECO:0000256" key="7">
    <source>
        <dbReference type="SAM" id="Phobius"/>
    </source>
</evidence>
<keyword evidence="6 7" id="KW-0472">Membrane</keyword>
<keyword evidence="10" id="KW-1185">Reference proteome</keyword>
<feature type="domain" description="Major facilitator superfamily (MFS) profile" evidence="8">
    <location>
        <begin position="10"/>
        <end position="472"/>
    </location>
</feature>
<dbReference type="PROSITE" id="PS00216">
    <property type="entry name" value="SUGAR_TRANSPORT_1"/>
    <property type="match status" value="1"/>
</dbReference>
<reference evidence="10" key="1">
    <citation type="journal article" date="2019" name="Int. J. Syst. Evol. Microbiol.">
        <title>The Global Catalogue of Microorganisms (GCM) 10K type strain sequencing project: providing services to taxonomists for standard genome sequencing and annotation.</title>
        <authorList>
            <consortium name="The Broad Institute Genomics Platform"/>
            <consortium name="The Broad Institute Genome Sequencing Center for Infectious Disease"/>
            <person name="Wu L."/>
            <person name="Ma J."/>
        </authorList>
    </citation>
    <scope>NUCLEOTIDE SEQUENCE [LARGE SCALE GENOMIC DNA]</scope>
    <source>
        <strain evidence="10">CCM 8725</strain>
    </source>
</reference>
<evidence type="ECO:0000313" key="10">
    <source>
        <dbReference type="Proteomes" id="UP001597448"/>
    </source>
</evidence>
<feature type="transmembrane region" description="Helical" evidence="7">
    <location>
        <begin position="196"/>
        <end position="216"/>
    </location>
</feature>
<comment type="caution">
    <text evidence="9">The sequence shown here is derived from an EMBL/GenBank/DDBJ whole genome shotgun (WGS) entry which is preliminary data.</text>
</comment>
<gene>
    <name evidence="9" type="ORF">ACFSX3_26810</name>
</gene>
<dbReference type="Proteomes" id="UP001597448">
    <property type="component" value="Unassembled WGS sequence"/>
</dbReference>
<comment type="subcellular location">
    <subcellularLocation>
        <location evidence="1">Cell membrane</location>
        <topology evidence="1">Multi-pass membrane protein</topology>
    </subcellularLocation>
</comment>
<dbReference type="PANTHER" id="PTHR42718">
    <property type="entry name" value="MAJOR FACILITATOR SUPERFAMILY MULTIDRUG TRANSPORTER MFSC"/>
    <property type="match status" value="1"/>
</dbReference>
<evidence type="ECO:0000259" key="8">
    <source>
        <dbReference type="PROSITE" id="PS50850"/>
    </source>
</evidence>
<feature type="transmembrane region" description="Helical" evidence="7">
    <location>
        <begin position="357"/>
        <end position="376"/>
    </location>
</feature>
<dbReference type="EMBL" id="JBHUKY010000068">
    <property type="protein sequence ID" value="MFD2413484.1"/>
    <property type="molecule type" value="Genomic_DNA"/>
</dbReference>
<feature type="transmembrane region" description="Helical" evidence="7">
    <location>
        <begin position="47"/>
        <end position="64"/>
    </location>
</feature>
<keyword evidence="4 7" id="KW-0812">Transmembrane</keyword>
<dbReference type="InterPro" id="IPR004638">
    <property type="entry name" value="EmrB-like"/>
</dbReference>
<dbReference type="PRINTS" id="PR01036">
    <property type="entry name" value="TCRTETB"/>
</dbReference>
<dbReference type="Gene3D" id="1.20.1720.10">
    <property type="entry name" value="Multidrug resistance protein D"/>
    <property type="match status" value="1"/>
</dbReference>